<dbReference type="AlphaFoldDB" id="A0A9Q1FX71"/>
<evidence type="ECO:0000313" key="2">
    <source>
        <dbReference type="Proteomes" id="UP001152622"/>
    </source>
</evidence>
<organism evidence="1 2">
    <name type="scientific">Synaphobranchus kaupii</name>
    <name type="common">Kaup's arrowtooth eel</name>
    <dbReference type="NCBI Taxonomy" id="118154"/>
    <lineage>
        <taxon>Eukaryota</taxon>
        <taxon>Metazoa</taxon>
        <taxon>Chordata</taxon>
        <taxon>Craniata</taxon>
        <taxon>Vertebrata</taxon>
        <taxon>Euteleostomi</taxon>
        <taxon>Actinopterygii</taxon>
        <taxon>Neopterygii</taxon>
        <taxon>Teleostei</taxon>
        <taxon>Anguilliformes</taxon>
        <taxon>Synaphobranchidae</taxon>
        <taxon>Synaphobranchus</taxon>
    </lineage>
</organism>
<dbReference type="Proteomes" id="UP001152622">
    <property type="component" value="Chromosome 3"/>
</dbReference>
<keyword evidence="2" id="KW-1185">Reference proteome</keyword>
<gene>
    <name evidence="1" type="ORF">SKAU_G00089360</name>
</gene>
<accession>A0A9Q1FX71</accession>
<reference evidence="1" key="1">
    <citation type="journal article" date="2023" name="Science">
        <title>Genome structures resolve the early diversification of teleost fishes.</title>
        <authorList>
            <person name="Parey E."/>
            <person name="Louis A."/>
            <person name="Montfort J."/>
            <person name="Bouchez O."/>
            <person name="Roques C."/>
            <person name="Iampietro C."/>
            <person name="Lluch J."/>
            <person name="Castinel A."/>
            <person name="Donnadieu C."/>
            <person name="Desvignes T."/>
            <person name="Floi Bucao C."/>
            <person name="Jouanno E."/>
            <person name="Wen M."/>
            <person name="Mejri S."/>
            <person name="Dirks R."/>
            <person name="Jansen H."/>
            <person name="Henkel C."/>
            <person name="Chen W.J."/>
            <person name="Zahm M."/>
            <person name="Cabau C."/>
            <person name="Klopp C."/>
            <person name="Thompson A.W."/>
            <person name="Robinson-Rechavi M."/>
            <person name="Braasch I."/>
            <person name="Lecointre G."/>
            <person name="Bobe J."/>
            <person name="Postlethwait J.H."/>
            <person name="Berthelot C."/>
            <person name="Roest Crollius H."/>
            <person name="Guiguen Y."/>
        </authorList>
    </citation>
    <scope>NUCLEOTIDE SEQUENCE</scope>
    <source>
        <strain evidence="1">WJC10195</strain>
    </source>
</reference>
<comment type="caution">
    <text evidence="1">The sequence shown here is derived from an EMBL/GenBank/DDBJ whole genome shotgun (WGS) entry which is preliminary data.</text>
</comment>
<proteinExistence type="predicted"/>
<evidence type="ECO:0000313" key="1">
    <source>
        <dbReference type="EMBL" id="KAJ8368908.1"/>
    </source>
</evidence>
<protein>
    <submittedName>
        <fullName evidence="1">Uncharacterized protein</fullName>
    </submittedName>
</protein>
<dbReference type="EMBL" id="JAINUF010000003">
    <property type="protein sequence ID" value="KAJ8368908.1"/>
    <property type="molecule type" value="Genomic_DNA"/>
</dbReference>
<sequence length="136" mass="14767">MLFRVIPVPLKVSRCAVSGRFCLGCRAEPRRLTARRTLGFRGASALQGTVLPSLPAACTPSPPPLPLPQTLSSVPPSAPPARIVIRSPFFRMLELLGVLMVSEVFGVLDVTPERSPPGYKRLPPQHHAHISFPPFI</sequence>
<name>A0A9Q1FX71_SYNKA</name>